<organism evidence="1 2">
    <name type="scientific">Pseudomonas synxantha</name>
    <dbReference type="NCBI Taxonomy" id="47883"/>
    <lineage>
        <taxon>Bacteria</taxon>
        <taxon>Pseudomonadati</taxon>
        <taxon>Pseudomonadota</taxon>
        <taxon>Gammaproteobacteria</taxon>
        <taxon>Pseudomonadales</taxon>
        <taxon>Pseudomonadaceae</taxon>
        <taxon>Pseudomonas</taxon>
    </lineage>
</organism>
<gene>
    <name evidence="1" type="ORF">C4K03_1107</name>
</gene>
<dbReference type="Proteomes" id="UP000268696">
    <property type="component" value="Chromosome"/>
</dbReference>
<dbReference type="AlphaFoldDB" id="A0A3G7U3N3"/>
<dbReference type="RefSeq" id="WP_124376425.1">
    <property type="nucleotide sequence ID" value="NZ_CP027754.1"/>
</dbReference>
<reference evidence="1 2" key="1">
    <citation type="submission" date="2018-03" db="EMBL/GenBank/DDBJ databases">
        <title>Diversity of phytobeneficial traits revealed by whole-genome analysis of worldwide-isolated phenazine-producing Pseudomonas spp.</title>
        <authorList>
            <person name="Biessy A."/>
            <person name="Novinscak A."/>
            <person name="Blom J."/>
            <person name="Leger G."/>
            <person name="Thomashow L.S."/>
            <person name="Cazorla F.M."/>
            <person name="Josic D."/>
            <person name="Filion M."/>
        </authorList>
    </citation>
    <scope>NUCLEOTIDE SEQUENCE [LARGE SCALE GENOMIC DNA]</scope>
    <source>
        <strain evidence="1 2">30B</strain>
    </source>
</reference>
<sequence>MDRYTEGATIGLVKDRIVDHLVIRLAAGHTPTQAIYSSGHNQCKIFIDVIVLERTEMGFWQSVPLFESERDSATVTFFSDNPKQQLSKGWICDKQKNRYSAGVSTNESDDGELELKSSTGSSNINVVERYLRVEPGPVEAQCFMACITVGGKVYTSNFSVGDKTFSSSIVIRPVRPYALRRADLVEHIDLAYRDDSVAIVRVFYYTPPSTIKLIETVGVSSPVSVVNEGPQCKTAAVSRIPGTYADKLSIIVGKDQPGTLLYMNDIQRGVYSDRNPSVRFAERLTILRYLELKRNKWYPVASAPINYVTFRDSSGCDHRFRLSYNTPEIPVGKNPRLTG</sequence>
<protein>
    <submittedName>
        <fullName evidence="1">Uncharacterized protein</fullName>
    </submittedName>
</protein>
<evidence type="ECO:0000313" key="1">
    <source>
        <dbReference type="EMBL" id="AZE53278.1"/>
    </source>
</evidence>
<dbReference type="EMBL" id="CP027754">
    <property type="protein sequence ID" value="AZE53278.1"/>
    <property type="molecule type" value="Genomic_DNA"/>
</dbReference>
<evidence type="ECO:0000313" key="2">
    <source>
        <dbReference type="Proteomes" id="UP000268696"/>
    </source>
</evidence>
<proteinExistence type="predicted"/>
<name>A0A3G7U3N3_9PSED</name>
<accession>A0A3G7U3N3</accession>